<protein>
    <submittedName>
        <fullName evidence="1">Uncharacterized protein</fullName>
    </submittedName>
</protein>
<evidence type="ECO:0000313" key="1">
    <source>
        <dbReference type="EMBL" id="KKN01733.1"/>
    </source>
</evidence>
<sequence length="94" mass="10435">MDEEQKNRQVVSRDILNLAVDAMAAVDKSLPGKFEFIVIEKKVVCKNIKPKQTSLAHIGFVSGFAIRNGLNASEWNKLFADLVSAVERGLICYP</sequence>
<name>A0A0F9Q8Q2_9ZZZZ</name>
<dbReference type="EMBL" id="LAZR01005230">
    <property type="protein sequence ID" value="KKN01733.1"/>
    <property type="molecule type" value="Genomic_DNA"/>
</dbReference>
<gene>
    <name evidence="1" type="ORF">LCGC14_1124870</name>
</gene>
<proteinExistence type="predicted"/>
<dbReference type="AlphaFoldDB" id="A0A0F9Q8Q2"/>
<comment type="caution">
    <text evidence="1">The sequence shown here is derived from an EMBL/GenBank/DDBJ whole genome shotgun (WGS) entry which is preliminary data.</text>
</comment>
<accession>A0A0F9Q8Q2</accession>
<reference evidence="1" key="1">
    <citation type="journal article" date="2015" name="Nature">
        <title>Complex archaea that bridge the gap between prokaryotes and eukaryotes.</title>
        <authorList>
            <person name="Spang A."/>
            <person name="Saw J.H."/>
            <person name="Jorgensen S.L."/>
            <person name="Zaremba-Niedzwiedzka K."/>
            <person name="Martijn J."/>
            <person name="Lind A.E."/>
            <person name="van Eijk R."/>
            <person name="Schleper C."/>
            <person name="Guy L."/>
            <person name="Ettema T.J."/>
        </authorList>
    </citation>
    <scope>NUCLEOTIDE SEQUENCE</scope>
</reference>
<organism evidence="1">
    <name type="scientific">marine sediment metagenome</name>
    <dbReference type="NCBI Taxonomy" id="412755"/>
    <lineage>
        <taxon>unclassified sequences</taxon>
        <taxon>metagenomes</taxon>
        <taxon>ecological metagenomes</taxon>
    </lineage>
</organism>